<dbReference type="AlphaFoldDB" id="A0ABD7TS81"/>
<gene>
    <name evidence="1" type="ORF">MUA95_08035</name>
</gene>
<dbReference type="RefSeq" id="WP_262608262.1">
    <property type="nucleotide sequence ID" value="NZ_CP094809.1"/>
</dbReference>
<reference evidence="1" key="1">
    <citation type="submission" date="2022-03" db="EMBL/GenBank/DDBJ databases">
        <title>Comparative Genomics of East African Camel-Associated Staphylococcaceae spp.: Diversity and Inheritance of Traits Involved in Host-Pathogen Interactions.</title>
        <authorList>
            <person name="Akarsu H."/>
            <person name="Liljander A."/>
            <person name="Younan M."/>
            <person name="Brodard I."/>
            <person name="Glucks I."/>
            <person name="Labroussaa F."/>
            <person name="Overesch G."/>
            <person name="Kuhnert P."/>
            <person name="Perreten V."/>
            <person name="Drexler J.F."/>
            <person name="Corman V.M."/>
            <person name="Falquet L."/>
            <person name="Jores J."/>
        </authorList>
    </citation>
    <scope>NUCLEOTIDE SEQUENCE</scope>
    <source>
        <strain evidence="1">IVB6197</strain>
    </source>
</reference>
<name>A0ABD7TS81_9STAP</name>
<dbReference type="Proteomes" id="UP001065705">
    <property type="component" value="Chromosome"/>
</dbReference>
<proteinExistence type="predicted"/>
<evidence type="ECO:0000313" key="2">
    <source>
        <dbReference type="Proteomes" id="UP001065705"/>
    </source>
</evidence>
<sequence>MEIKSTLDVLSEAGVMHLNGEVEDIVVCIKKPNNDVTVMHSPMFSLEVVGLLEMSKYMSMEE</sequence>
<evidence type="ECO:0000313" key="1">
    <source>
        <dbReference type="EMBL" id="UXU56514.1"/>
    </source>
</evidence>
<protein>
    <submittedName>
        <fullName evidence="1">Uncharacterized protein</fullName>
    </submittedName>
</protein>
<dbReference type="EMBL" id="CP094809">
    <property type="protein sequence ID" value="UXU56514.1"/>
    <property type="molecule type" value="Genomic_DNA"/>
</dbReference>
<organism evidence="1 2">
    <name type="scientific">Staphylococcus agnetis</name>
    <dbReference type="NCBI Taxonomy" id="985762"/>
    <lineage>
        <taxon>Bacteria</taxon>
        <taxon>Bacillati</taxon>
        <taxon>Bacillota</taxon>
        <taxon>Bacilli</taxon>
        <taxon>Bacillales</taxon>
        <taxon>Staphylococcaceae</taxon>
        <taxon>Staphylococcus</taxon>
    </lineage>
</organism>
<accession>A0ABD7TS81</accession>